<evidence type="ECO:0000313" key="1">
    <source>
        <dbReference type="EMBL" id="MDP9837571.1"/>
    </source>
</evidence>
<sequence length="143" mass="16585">MSNASTQRDDVDARPIAYTSQRNLDRLRENPSFNSVMWGEPLPHHEDIALYIHPAPSTHVRWLPIALADKTITNVEDFSEVGITLRTSDRYWVRDDDGRIYEAAWSEGDRDYWWDFAGESPVDPVEFMPHPLDPRWVATTETN</sequence>
<keyword evidence="2" id="KW-1185">Reference proteome</keyword>
<dbReference type="RefSeq" id="WP_306834408.1">
    <property type="nucleotide sequence ID" value="NZ_JAUSRF010000006.1"/>
</dbReference>
<organism evidence="1 2">
    <name type="scientific">Neorhizobium huautlense</name>
    <dbReference type="NCBI Taxonomy" id="67774"/>
    <lineage>
        <taxon>Bacteria</taxon>
        <taxon>Pseudomonadati</taxon>
        <taxon>Pseudomonadota</taxon>
        <taxon>Alphaproteobacteria</taxon>
        <taxon>Hyphomicrobiales</taxon>
        <taxon>Rhizobiaceae</taxon>
        <taxon>Rhizobium/Agrobacterium group</taxon>
        <taxon>Neorhizobium</taxon>
    </lineage>
</organism>
<dbReference type="EMBL" id="JAUSRF010000006">
    <property type="protein sequence ID" value="MDP9837571.1"/>
    <property type="molecule type" value="Genomic_DNA"/>
</dbReference>
<name>A0ABT9PSZ8_9HYPH</name>
<accession>A0ABT9PSZ8</accession>
<dbReference type="Proteomes" id="UP001241472">
    <property type="component" value="Unassembled WGS sequence"/>
</dbReference>
<gene>
    <name evidence="1" type="ORF">J2T09_002323</name>
</gene>
<reference evidence="1 2" key="1">
    <citation type="submission" date="2023-07" db="EMBL/GenBank/DDBJ databases">
        <title>Sorghum-associated microbial communities from plants grown in Nebraska, USA.</title>
        <authorList>
            <person name="Schachtman D."/>
        </authorList>
    </citation>
    <scope>NUCLEOTIDE SEQUENCE [LARGE SCALE GENOMIC DNA]</scope>
    <source>
        <strain evidence="1 2">DS1307</strain>
    </source>
</reference>
<evidence type="ECO:0000313" key="2">
    <source>
        <dbReference type="Proteomes" id="UP001241472"/>
    </source>
</evidence>
<comment type="caution">
    <text evidence="1">The sequence shown here is derived from an EMBL/GenBank/DDBJ whole genome shotgun (WGS) entry which is preliminary data.</text>
</comment>
<proteinExistence type="predicted"/>
<protein>
    <submittedName>
        <fullName evidence="1">Uncharacterized protein</fullName>
    </submittedName>
</protein>